<evidence type="ECO:0000256" key="2">
    <source>
        <dbReference type="ARBA" id="ARBA00003532"/>
    </source>
</evidence>
<dbReference type="PROSITE" id="PS50902">
    <property type="entry name" value="FLAVODOXIN_LIKE"/>
    <property type="match status" value="1"/>
</dbReference>
<dbReference type="AlphaFoldDB" id="A0A069AMB7"/>
<evidence type="ECO:0000313" key="14">
    <source>
        <dbReference type="Proteomes" id="UP000411588"/>
    </source>
</evidence>
<dbReference type="InterPro" id="IPR017896">
    <property type="entry name" value="4Fe4S_Fe-S-bd"/>
</dbReference>
<dbReference type="NCBIfam" id="NF038196">
    <property type="entry name" value="ferrodoxin_EFR1"/>
    <property type="match status" value="1"/>
</dbReference>
<dbReference type="InterPro" id="IPR008254">
    <property type="entry name" value="Flavodoxin/NO_synth"/>
</dbReference>
<dbReference type="SUPFAM" id="SSF54862">
    <property type="entry name" value="4Fe-4S ferredoxins"/>
    <property type="match status" value="1"/>
</dbReference>
<dbReference type="Gene3D" id="3.30.70.20">
    <property type="match status" value="1"/>
</dbReference>
<evidence type="ECO:0000256" key="6">
    <source>
        <dbReference type="ARBA" id="ARBA00023004"/>
    </source>
</evidence>
<feature type="domain" description="4Fe-4S ferredoxin-type" evidence="9">
    <location>
        <begin position="182"/>
        <end position="211"/>
    </location>
</feature>
<dbReference type="InterPro" id="IPR050157">
    <property type="entry name" value="PSI_iron-sulfur_center"/>
</dbReference>
<dbReference type="EMBL" id="LK933294">
    <property type="protein sequence ID" value="CDT61106.1"/>
    <property type="molecule type" value="Genomic_DNA"/>
</dbReference>
<feature type="domain" description="Flavodoxin-like" evidence="8">
    <location>
        <begin position="1"/>
        <end position="142"/>
    </location>
</feature>
<gene>
    <name evidence="12" type="ORF">BN1095_600038</name>
    <name evidence="10" type="ORF">BN1096_700295</name>
    <name evidence="11" type="ORF">BN1097_710295</name>
    <name evidence="13" type="ORF">SAMEA1402399_03580</name>
</gene>
<keyword evidence="5" id="KW-0479">Metal-binding</keyword>
<dbReference type="PROSITE" id="PS00198">
    <property type="entry name" value="4FE4S_FER_1"/>
    <property type="match status" value="2"/>
</dbReference>
<comment type="function">
    <text evidence="2">Ferredoxins are iron-sulfur proteins that transfer electrons in a wide variety of metabolic reactions.</text>
</comment>
<dbReference type="PANTHER" id="PTHR24960:SF79">
    <property type="entry name" value="PHOTOSYSTEM I IRON-SULFUR CENTER"/>
    <property type="match status" value="1"/>
</dbReference>
<feature type="domain" description="4Fe-4S ferredoxin-type" evidence="9">
    <location>
        <begin position="212"/>
        <end position="239"/>
    </location>
</feature>
<dbReference type="EMBL" id="CAADAN010000017">
    <property type="protein sequence ID" value="VFD35523.1"/>
    <property type="molecule type" value="Genomic_DNA"/>
</dbReference>
<keyword evidence="6" id="KW-0408">Iron</keyword>
<dbReference type="PROSITE" id="PS51379">
    <property type="entry name" value="4FE4S_FER_2"/>
    <property type="match status" value="2"/>
</dbReference>
<name>A0A069AMB7_CLODI</name>
<dbReference type="RefSeq" id="WP_009903486.1">
    <property type="nucleotide sequence ID" value="NZ_BBYB01000112.1"/>
</dbReference>
<evidence type="ECO:0000256" key="3">
    <source>
        <dbReference type="ARBA" id="ARBA00013529"/>
    </source>
</evidence>
<dbReference type="Proteomes" id="UP000411588">
    <property type="component" value="Unassembled WGS sequence"/>
</dbReference>
<reference evidence="13 14" key="2">
    <citation type="submission" date="2019-02" db="EMBL/GenBank/DDBJ databases">
        <authorList>
            <consortium name="Pathogen Informatics"/>
        </authorList>
    </citation>
    <scope>NUCLEOTIDE SEQUENCE [LARGE SCALE GENOMIC DNA]</scope>
    <source>
        <strain evidence="13">Clo34</strain>
        <strain evidence="14">clo34</strain>
    </source>
</reference>
<evidence type="ECO:0000313" key="12">
    <source>
        <dbReference type="EMBL" id="CDT61106.1"/>
    </source>
</evidence>
<keyword evidence="4" id="KW-0004">4Fe-4S</keyword>
<keyword evidence="7" id="KW-0411">Iron-sulfur</keyword>
<dbReference type="EMBL" id="LK932525">
    <property type="protein sequence ID" value="CDS89011.1"/>
    <property type="molecule type" value="Genomic_DNA"/>
</dbReference>
<dbReference type="InterPro" id="IPR017900">
    <property type="entry name" value="4Fe4S_Fe_S_CS"/>
</dbReference>
<evidence type="ECO:0000256" key="1">
    <source>
        <dbReference type="ARBA" id="ARBA00001966"/>
    </source>
</evidence>
<evidence type="ECO:0000256" key="4">
    <source>
        <dbReference type="ARBA" id="ARBA00022485"/>
    </source>
</evidence>
<evidence type="ECO:0000259" key="9">
    <source>
        <dbReference type="PROSITE" id="PS51379"/>
    </source>
</evidence>
<evidence type="ECO:0000256" key="7">
    <source>
        <dbReference type="ARBA" id="ARBA00023014"/>
    </source>
</evidence>
<dbReference type="PANTHER" id="PTHR24960">
    <property type="entry name" value="PHOTOSYSTEM I IRON-SULFUR CENTER-RELATED"/>
    <property type="match status" value="1"/>
</dbReference>
<dbReference type="GO" id="GO:0051539">
    <property type="term" value="F:4 iron, 4 sulfur cluster binding"/>
    <property type="evidence" value="ECO:0007669"/>
    <property type="project" value="UniProtKB-KW"/>
</dbReference>
<dbReference type="InterPro" id="IPR047964">
    <property type="entry name" value="EFR1-like"/>
</dbReference>
<reference evidence="11" key="1">
    <citation type="submission" date="2014-07" db="EMBL/GenBank/DDBJ databases">
        <authorList>
            <person name="Monot Marc"/>
        </authorList>
    </citation>
    <scope>NUCLEOTIDE SEQUENCE</scope>
    <source>
        <strain evidence="12">7032989</strain>
        <strain evidence="11">7032994</strain>
    </source>
</reference>
<dbReference type="InterPro" id="IPR026816">
    <property type="entry name" value="Flavodoxin_dom"/>
</dbReference>
<dbReference type="Pfam" id="PF12724">
    <property type="entry name" value="Flavodoxin_5"/>
    <property type="match status" value="1"/>
</dbReference>
<dbReference type="Pfam" id="PF13187">
    <property type="entry name" value="Fer4_9"/>
    <property type="match status" value="1"/>
</dbReference>
<dbReference type="SUPFAM" id="SSF52218">
    <property type="entry name" value="Flavoproteins"/>
    <property type="match status" value="1"/>
</dbReference>
<evidence type="ECO:0000313" key="11">
    <source>
        <dbReference type="EMBL" id="CDS89641.1"/>
    </source>
</evidence>
<dbReference type="Gene3D" id="3.40.50.360">
    <property type="match status" value="1"/>
</dbReference>
<comment type="cofactor">
    <cofactor evidence="1">
        <name>[4Fe-4S] cluster</name>
        <dbReference type="ChEBI" id="CHEBI:49883"/>
    </cofactor>
</comment>
<evidence type="ECO:0000259" key="8">
    <source>
        <dbReference type="PROSITE" id="PS50902"/>
    </source>
</evidence>
<evidence type="ECO:0000313" key="13">
    <source>
        <dbReference type="EMBL" id="VFD35523.1"/>
    </source>
</evidence>
<organism evidence="11">
    <name type="scientific">Clostridioides difficile</name>
    <name type="common">Peptoclostridium difficile</name>
    <dbReference type="NCBI Taxonomy" id="1496"/>
    <lineage>
        <taxon>Bacteria</taxon>
        <taxon>Bacillati</taxon>
        <taxon>Bacillota</taxon>
        <taxon>Clostridia</taxon>
        <taxon>Peptostreptococcales</taxon>
        <taxon>Peptostreptococcaceae</taxon>
        <taxon>Clostridioides</taxon>
    </lineage>
</organism>
<protein>
    <recommendedName>
        <fullName evidence="3">Ferredoxin</fullName>
    </recommendedName>
</protein>
<proteinExistence type="predicted"/>
<dbReference type="GO" id="GO:0010181">
    <property type="term" value="F:FMN binding"/>
    <property type="evidence" value="ECO:0007669"/>
    <property type="project" value="InterPro"/>
</dbReference>
<evidence type="ECO:0000313" key="10">
    <source>
        <dbReference type="EMBL" id="CDS89011.1"/>
    </source>
</evidence>
<sequence length="249" mass="28616">MILYFSGTGNSRYVARKIAQELNDELISLNQLIKEEKTDELISTDKPFIFVCPTYAWRLPIVVTDFIKETKFLGSNRVYFVMTCGGDTAKSINYIQKLCKYKEWQLKGMAEIKMPENYIALFSTTDKETSKQMIKEADKQIYRIISDIRNENEFETITPSGLGGTIKSGIINTVFYKTIISAKGFHYTDKCIGCGKCVELCPLNNINLKNKKPVWKNNCTHCMACICGCPTEAIEYKNKTQNRERYYLE</sequence>
<evidence type="ECO:0000256" key="5">
    <source>
        <dbReference type="ARBA" id="ARBA00022723"/>
    </source>
</evidence>
<dbReference type="InterPro" id="IPR029039">
    <property type="entry name" value="Flavoprotein-like_sf"/>
</dbReference>
<accession>A0A069AMB7</accession>
<dbReference type="EMBL" id="LK932411">
    <property type="protein sequence ID" value="CDS89641.1"/>
    <property type="molecule type" value="Genomic_DNA"/>
</dbReference>
<dbReference type="GO" id="GO:0046872">
    <property type="term" value="F:metal ion binding"/>
    <property type="evidence" value="ECO:0007669"/>
    <property type="project" value="UniProtKB-KW"/>
</dbReference>
<dbReference type="GO" id="GO:0016651">
    <property type="term" value="F:oxidoreductase activity, acting on NAD(P)H"/>
    <property type="evidence" value="ECO:0007669"/>
    <property type="project" value="UniProtKB-ARBA"/>
</dbReference>